<dbReference type="GeneTree" id="ENSGT00390000017679"/>
<proteinExistence type="inferred from homology"/>
<dbReference type="InterPro" id="IPR013233">
    <property type="entry name" value="PIG-X/PBN1"/>
</dbReference>
<dbReference type="UniPathway" id="UPA00196"/>
<dbReference type="AlphaFoldDB" id="A0A8C5MP78"/>
<evidence type="ECO:0000256" key="2">
    <source>
        <dbReference type="ARBA" id="ARBA00004687"/>
    </source>
</evidence>
<dbReference type="InterPro" id="IPR040039">
    <property type="entry name" value="PIGX"/>
</dbReference>
<feature type="transmembrane region" description="Helical" evidence="10">
    <location>
        <begin position="206"/>
        <end position="224"/>
    </location>
</feature>
<evidence type="ECO:0000256" key="8">
    <source>
        <dbReference type="ARBA" id="ARBA00023136"/>
    </source>
</evidence>
<protein>
    <recommendedName>
        <fullName evidence="10">Phosphatidylinositol-glycan biosynthesis class X protein</fullName>
    </recommendedName>
</protein>
<evidence type="ECO:0000256" key="3">
    <source>
        <dbReference type="ARBA" id="ARBA00010345"/>
    </source>
</evidence>
<comment type="pathway">
    <text evidence="2 10">Glycolipid biosynthesis; glycosylphosphatidylinositol-anchor biosynthesis.</text>
</comment>
<dbReference type="SMART" id="SM00780">
    <property type="entry name" value="PIG-X"/>
    <property type="match status" value="1"/>
</dbReference>
<dbReference type="GO" id="GO:0005789">
    <property type="term" value="C:endoplasmic reticulum membrane"/>
    <property type="evidence" value="ECO:0007669"/>
    <property type="project" value="UniProtKB-SubCell"/>
</dbReference>
<dbReference type="GO" id="GO:0006506">
    <property type="term" value="P:GPI anchor biosynthetic process"/>
    <property type="evidence" value="ECO:0007669"/>
    <property type="project" value="UniProtKB-UniPathway"/>
</dbReference>
<evidence type="ECO:0000256" key="10">
    <source>
        <dbReference type="RuleBase" id="RU366056"/>
    </source>
</evidence>
<sequence length="227" mass="25253">MTCSFLAPLFLCCTTTLRLVSNICIFFSSFDRDLVTRLDLRHFADQTARCRVQFVEHIPSGVFLDPYQLFNLRQHNLTEVLLLTAVDLEAPEYLATEQTARVYAKPDPVGCAHCFYSKVPIHTRYHRPSSDSYSASLTLQNPQLLIHCSKDFPPSDCSHYPAVEAPCGSQSDEVCSWLHMPYTAVPDTTKLQVPVGSTHHTTTVCAVTLAMTLVCAGMILVAVCKHA</sequence>
<keyword evidence="5 10" id="KW-0812">Transmembrane</keyword>
<dbReference type="PANTHER" id="PTHR28650">
    <property type="entry name" value="PHOSPHATIDYLINOSITOL-GLYCAN BIOSYNTHESIS CLASS X PROTEIN"/>
    <property type="match status" value="1"/>
</dbReference>
<dbReference type="Pfam" id="PF08320">
    <property type="entry name" value="PIG-X"/>
    <property type="match status" value="1"/>
</dbReference>
<evidence type="ECO:0000256" key="6">
    <source>
        <dbReference type="ARBA" id="ARBA00022824"/>
    </source>
</evidence>
<reference evidence="11" key="1">
    <citation type="submission" date="2025-08" db="UniProtKB">
        <authorList>
            <consortium name="Ensembl"/>
        </authorList>
    </citation>
    <scope>IDENTIFICATION</scope>
</reference>
<dbReference type="PANTHER" id="PTHR28650:SF1">
    <property type="entry name" value="PHOSPHATIDYLINOSITOL-GLYCAN BIOSYNTHESIS CLASS X PROTEIN"/>
    <property type="match status" value="1"/>
</dbReference>
<feature type="signal peptide" evidence="10">
    <location>
        <begin position="1"/>
        <end position="22"/>
    </location>
</feature>
<reference evidence="11" key="2">
    <citation type="submission" date="2025-09" db="UniProtKB">
        <authorList>
            <consortium name="Ensembl"/>
        </authorList>
    </citation>
    <scope>IDENTIFICATION</scope>
</reference>
<gene>
    <name evidence="11" type="primary">PIGX</name>
</gene>
<evidence type="ECO:0000256" key="1">
    <source>
        <dbReference type="ARBA" id="ARBA00004389"/>
    </source>
</evidence>
<evidence type="ECO:0000313" key="12">
    <source>
        <dbReference type="Proteomes" id="UP000694569"/>
    </source>
</evidence>
<keyword evidence="10" id="KW-0732">Signal</keyword>
<evidence type="ECO:0000256" key="4">
    <source>
        <dbReference type="ARBA" id="ARBA00022502"/>
    </source>
</evidence>
<name>A0A8C5MP78_9ANUR</name>
<evidence type="ECO:0000256" key="5">
    <source>
        <dbReference type="ARBA" id="ARBA00022692"/>
    </source>
</evidence>
<dbReference type="Ensembl" id="ENSLLET00000016759.1">
    <property type="protein sequence ID" value="ENSLLEP00000016144.1"/>
    <property type="gene ID" value="ENSLLEG00000010176.1"/>
</dbReference>
<keyword evidence="12" id="KW-1185">Reference proteome</keyword>
<evidence type="ECO:0000256" key="9">
    <source>
        <dbReference type="ARBA" id="ARBA00023180"/>
    </source>
</evidence>
<comment type="function">
    <text evidence="10">Stabilizing subunit of the glycosylphosphatidylinositol-mannosyltransferase I complex which catalyzes the transfer of the first mannose, via an alpha-1,4 bond from a dolichol-phosphate-mannose (Dol-P-Man) to the glucosaminyl acyl phosphatidylinositol (GlcN-(acyl)PI) intermediate to generate alpha-D-Man-(1-&gt;4)-alpha-D-GlcN-(1-&gt;6)-(1-radyl,2-acyl-sn-glycero-3-phospho)-2-acyl-inositol and participates in the sixth step of the glycosylphosphatidylinositol-anchor biosynthesis. Probably acts by stabilizing the mannosyltransferase PIGM.</text>
</comment>
<keyword evidence="4 10" id="KW-0337">GPI-anchor biosynthesis</keyword>
<comment type="subcellular location">
    <subcellularLocation>
        <location evidence="1 10">Endoplasmic reticulum membrane</location>
        <topology evidence="1 10">Single-pass membrane protein</topology>
    </subcellularLocation>
</comment>
<comment type="similarity">
    <text evidence="3 10">Belongs to the PIGX family.</text>
</comment>
<keyword evidence="9" id="KW-0325">Glycoprotein</keyword>
<organism evidence="11 12">
    <name type="scientific">Leptobrachium leishanense</name>
    <name type="common">Leishan spiny toad</name>
    <dbReference type="NCBI Taxonomy" id="445787"/>
    <lineage>
        <taxon>Eukaryota</taxon>
        <taxon>Metazoa</taxon>
        <taxon>Chordata</taxon>
        <taxon>Craniata</taxon>
        <taxon>Vertebrata</taxon>
        <taxon>Euteleostomi</taxon>
        <taxon>Amphibia</taxon>
        <taxon>Batrachia</taxon>
        <taxon>Anura</taxon>
        <taxon>Pelobatoidea</taxon>
        <taxon>Megophryidae</taxon>
        <taxon>Leptobrachium</taxon>
    </lineage>
</organism>
<keyword evidence="7 10" id="KW-1133">Transmembrane helix</keyword>
<dbReference type="Proteomes" id="UP000694569">
    <property type="component" value="Unplaced"/>
</dbReference>
<accession>A0A8C5MP78</accession>
<evidence type="ECO:0000313" key="11">
    <source>
        <dbReference type="Ensembl" id="ENSLLEP00000016144.1"/>
    </source>
</evidence>
<keyword evidence="6 10" id="KW-0256">Endoplasmic reticulum</keyword>
<dbReference type="OrthoDB" id="5546453at2759"/>
<evidence type="ECO:0000256" key="7">
    <source>
        <dbReference type="ARBA" id="ARBA00022989"/>
    </source>
</evidence>
<feature type="chain" id="PRO_5034514677" description="Phosphatidylinositol-glycan biosynthesis class X protein" evidence="10">
    <location>
        <begin position="23"/>
        <end position="227"/>
    </location>
</feature>
<keyword evidence="8 10" id="KW-0472">Membrane</keyword>